<dbReference type="AlphaFoldDB" id="A0A2S9XAM9"/>
<sequence>MRCWSSNQARLRLRVEALAQAKRWAKCLEAAEGSDDPELARWVKFCTKNN</sequence>
<reference evidence="1 2" key="1">
    <citation type="submission" date="2018-03" db="EMBL/GenBank/DDBJ databases">
        <title>Draft Genome Sequences of the Obligatory Marine Myxobacteria Enhygromyxa salina SWB005.</title>
        <authorList>
            <person name="Poehlein A."/>
            <person name="Moghaddam J.A."/>
            <person name="Harms H."/>
            <person name="Alanjari M."/>
            <person name="Koenig G.M."/>
            <person name="Daniel R."/>
            <person name="Schaeberle T.F."/>
        </authorList>
    </citation>
    <scope>NUCLEOTIDE SEQUENCE [LARGE SCALE GENOMIC DNA]</scope>
    <source>
        <strain evidence="1 2">SWB005</strain>
    </source>
</reference>
<accession>A0A2S9XAM9</accession>
<gene>
    <name evidence="1" type="ORF">ENSA5_70230</name>
</gene>
<keyword evidence="2" id="KW-1185">Reference proteome</keyword>
<dbReference type="Proteomes" id="UP000237968">
    <property type="component" value="Unassembled WGS sequence"/>
</dbReference>
<comment type="caution">
    <text evidence="1">The sequence shown here is derived from an EMBL/GenBank/DDBJ whole genome shotgun (WGS) entry which is preliminary data.</text>
</comment>
<dbReference type="EMBL" id="PVNK01000311">
    <property type="protein sequence ID" value="PRP89916.1"/>
    <property type="molecule type" value="Genomic_DNA"/>
</dbReference>
<proteinExistence type="predicted"/>
<organism evidence="1 2">
    <name type="scientific">Enhygromyxa salina</name>
    <dbReference type="NCBI Taxonomy" id="215803"/>
    <lineage>
        <taxon>Bacteria</taxon>
        <taxon>Pseudomonadati</taxon>
        <taxon>Myxococcota</taxon>
        <taxon>Polyangia</taxon>
        <taxon>Nannocystales</taxon>
        <taxon>Nannocystaceae</taxon>
        <taxon>Enhygromyxa</taxon>
    </lineage>
</organism>
<evidence type="ECO:0000313" key="2">
    <source>
        <dbReference type="Proteomes" id="UP000237968"/>
    </source>
</evidence>
<evidence type="ECO:0000313" key="1">
    <source>
        <dbReference type="EMBL" id="PRP89916.1"/>
    </source>
</evidence>
<name>A0A2S9XAM9_9BACT</name>
<protein>
    <submittedName>
        <fullName evidence="1">Uncharacterized protein</fullName>
    </submittedName>
</protein>